<evidence type="ECO:0000313" key="1">
    <source>
        <dbReference type="EMBL" id="GAI64255.1"/>
    </source>
</evidence>
<name>X1RM60_9ZZZZ</name>
<gene>
    <name evidence="1" type="ORF">S12H4_05484</name>
</gene>
<accession>X1RM60</accession>
<comment type="caution">
    <text evidence="1">The sequence shown here is derived from an EMBL/GenBank/DDBJ whole genome shotgun (WGS) entry which is preliminary data.</text>
</comment>
<sequence>KSLNRLLNISKKYKKILNYNIIKDVENLNRLHYNYKITY</sequence>
<proteinExistence type="predicted"/>
<organism evidence="1">
    <name type="scientific">marine sediment metagenome</name>
    <dbReference type="NCBI Taxonomy" id="412755"/>
    <lineage>
        <taxon>unclassified sequences</taxon>
        <taxon>metagenomes</taxon>
        <taxon>ecological metagenomes</taxon>
    </lineage>
</organism>
<feature type="non-terminal residue" evidence="1">
    <location>
        <position position="1"/>
    </location>
</feature>
<reference evidence="1" key="1">
    <citation type="journal article" date="2014" name="Front. Microbiol.">
        <title>High frequency of phylogenetically diverse reductive dehalogenase-homologous genes in deep subseafloor sedimentary metagenomes.</title>
        <authorList>
            <person name="Kawai M."/>
            <person name="Futagami T."/>
            <person name="Toyoda A."/>
            <person name="Takaki Y."/>
            <person name="Nishi S."/>
            <person name="Hori S."/>
            <person name="Arai W."/>
            <person name="Tsubouchi T."/>
            <person name="Morono Y."/>
            <person name="Uchiyama I."/>
            <person name="Ito T."/>
            <person name="Fujiyama A."/>
            <person name="Inagaki F."/>
            <person name="Takami H."/>
        </authorList>
    </citation>
    <scope>NUCLEOTIDE SEQUENCE</scope>
    <source>
        <strain evidence="1">Expedition CK06-06</strain>
    </source>
</reference>
<dbReference type="EMBL" id="BARW01001823">
    <property type="protein sequence ID" value="GAI64255.1"/>
    <property type="molecule type" value="Genomic_DNA"/>
</dbReference>
<dbReference type="AlphaFoldDB" id="X1RM60"/>
<protein>
    <submittedName>
        <fullName evidence="1">Uncharacterized protein</fullName>
    </submittedName>
</protein>